<evidence type="ECO:0000313" key="3">
    <source>
        <dbReference type="Proteomes" id="UP000262177"/>
    </source>
</evidence>
<dbReference type="AlphaFoldDB" id="A0A286TDX8"/>
<gene>
    <name evidence="2" type="ORF">BBJK_02079</name>
</gene>
<dbReference type="EMBL" id="AP018131">
    <property type="protein sequence ID" value="BBA48417.1"/>
    <property type="molecule type" value="Genomic_DNA"/>
</dbReference>
<keyword evidence="1" id="KW-0472">Membrane</keyword>
<keyword evidence="1" id="KW-0812">Transmembrane</keyword>
<dbReference type="Proteomes" id="UP000262177">
    <property type="component" value="Chromosome"/>
</dbReference>
<feature type="transmembrane region" description="Helical" evidence="1">
    <location>
        <begin position="124"/>
        <end position="157"/>
    </location>
</feature>
<reference evidence="2 3" key="1">
    <citation type="journal article" date="2017" name="Biosci. Biotechnol. Biochem.">
        <title>Identification and characterization of a sulfoglycosidase from Bifidobacterium bifidum implicated in mucin glycan utilization.</title>
        <authorList>
            <person name="Katoh T."/>
            <person name="Maeshibu T."/>
            <person name="Kikkawa K."/>
            <person name="Gotoh A."/>
            <person name="Tomabechi Y."/>
            <person name="Nakamura M."/>
            <person name="Liao W.-H."/>
            <person name="Yamaguchi M."/>
            <person name="Ashida H."/>
            <person name="Yamamoto K."/>
            <person name="Katayama T."/>
        </authorList>
    </citation>
    <scope>NUCLEOTIDE SEQUENCE [LARGE SCALE GENOMIC DNA]</scope>
    <source>
        <strain evidence="2 3">JCM 7004</strain>
    </source>
</reference>
<feature type="transmembrane region" description="Helical" evidence="1">
    <location>
        <begin position="40"/>
        <end position="60"/>
    </location>
</feature>
<keyword evidence="1" id="KW-1133">Transmembrane helix</keyword>
<accession>A0A286TDX8</accession>
<evidence type="ECO:0000256" key="1">
    <source>
        <dbReference type="SAM" id="Phobius"/>
    </source>
</evidence>
<protein>
    <submittedName>
        <fullName evidence="2">Uncharacterized protein</fullName>
    </submittedName>
</protein>
<proteinExistence type="predicted"/>
<organism evidence="2 3">
    <name type="scientific">Bifidobacterium bifidum LMG 13195</name>
    <dbReference type="NCBI Taxonomy" id="1207542"/>
    <lineage>
        <taxon>Bacteria</taxon>
        <taxon>Bacillati</taxon>
        <taxon>Actinomycetota</taxon>
        <taxon>Actinomycetes</taxon>
        <taxon>Bifidobacteriales</taxon>
        <taxon>Bifidobacteriaceae</taxon>
        <taxon>Bifidobacterium</taxon>
    </lineage>
</organism>
<name>A0A286TDX8_BIFBI</name>
<evidence type="ECO:0000313" key="2">
    <source>
        <dbReference type="EMBL" id="BBA48417.1"/>
    </source>
</evidence>
<feature type="transmembrane region" description="Helical" evidence="1">
    <location>
        <begin position="94"/>
        <end position="112"/>
    </location>
</feature>
<sequence length="204" mass="22167">MALTSHGWSGIWNLGSLDVHPIGYYMLLNLVRLVFGEHVVAYRLMSAAASCALVVAGYAMMRRDWGARAARLFAALACFAPPFMRMAFQIRMYSWAVLAVAMCFLFAMRICIKARGSGPVRVNEWIGFALFSLAGAYLHYYAVLVVTIINAIVLAVVCARAVDRADAVAGAQCVVGVLDSFRVPNDVDPADRLSADGRGCAEHL</sequence>